<evidence type="ECO:0000313" key="3">
    <source>
        <dbReference type="EMBL" id="SEA28538.1"/>
    </source>
</evidence>
<dbReference type="GeneID" id="34232783"/>
<keyword evidence="1" id="KW-0472">Membrane</keyword>
<accession>A0A1H3ZY22</accession>
<feature type="transmembrane region" description="Helical" evidence="1">
    <location>
        <begin position="51"/>
        <end position="69"/>
    </location>
</feature>
<feature type="transmembrane region" description="Helical" evidence="1">
    <location>
        <begin position="333"/>
        <end position="353"/>
    </location>
</feature>
<dbReference type="InterPro" id="IPR006976">
    <property type="entry name" value="VanZ-like"/>
</dbReference>
<dbReference type="Proteomes" id="UP000199002">
    <property type="component" value="Unassembled WGS sequence"/>
</dbReference>
<keyword evidence="1" id="KW-0812">Transmembrane</keyword>
<feature type="transmembrane region" description="Helical" evidence="1">
    <location>
        <begin position="240"/>
        <end position="257"/>
    </location>
</feature>
<dbReference type="Pfam" id="PF04892">
    <property type="entry name" value="VanZ"/>
    <property type="match status" value="1"/>
</dbReference>
<name>A0A1H3ZY22_9BURK</name>
<gene>
    <name evidence="3" type="ORF">SAMN05421875_1093</name>
</gene>
<feature type="transmembrane region" description="Helical" evidence="1">
    <location>
        <begin position="109"/>
        <end position="126"/>
    </location>
</feature>
<feature type="transmembrane region" description="Helical" evidence="1">
    <location>
        <begin position="266"/>
        <end position="286"/>
    </location>
</feature>
<feature type="transmembrane region" description="Helical" evidence="1">
    <location>
        <begin position="76"/>
        <end position="97"/>
    </location>
</feature>
<sequence length="390" mass="43097">MNSVDDHPRSLAVAVGLVVLLVVYGSLYPFQWNLSSPQAFIWRGRVGLVDLVENIVLFLPLGALLGWAAQGRPRRLFIFATWWVVALVLASVLQWLQKYLPRTPALSDVIFNMAGYTLGWVAGFAARWRVGHLLRRHQGWADADRYTLVLIALWWVAELYPLIPTLDVSSVAHNIKSLWQQDMWQPRRMLLHVGMAVMGLSAVAHLARSAHLAHRARASALAAAMALLAGKFVVVGQSPGLAVVLGIGGGWLLWRWIDTWAPGRRWAAAAWASLATYLLDALWPWAWRTPPDDMAWMPFASSLSTWVQSAITARALECLCFGAMLWSTVRNGALLTGMTLCTAVLALACEWTQRYLPTRTAEITSVLLAVGMGWLLSACTPARGTRRAAV</sequence>
<feature type="domain" description="VanZ-like" evidence="2">
    <location>
        <begin position="27"/>
        <end position="122"/>
    </location>
</feature>
<protein>
    <submittedName>
        <fullName evidence="3">VanZ like family protein</fullName>
    </submittedName>
</protein>
<keyword evidence="1" id="KW-1133">Transmembrane helix</keyword>
<dbReference type="EMBL" id="FNQJ01000009">
    <property type="protein sequence ID" value="SEA28538.1"/>
    <property type="molecule type" value="Genomic_DNA"/>
</dbReference>
<organism evidence="3 4">
    <name type="scientific">Acidovorax soli</name>
    <dbReference type="NCBI Taxonomy" id="592050"/>
    <lineage>
        <taxon>Bacteria</taxon>
        <taxon>Pseudomonadati</taxon>
        <taxon>Pseudomonadota</taxon>
        <taxon>Betaproteobacteria</taxon>
        <taxon>Burkholderiales</taxon>
        <taxon>Comamonadaceae</taxon>
        <taxon>Acidovorax</taxon>
    </lineage>
</organism>
<dbReference type="AlphaFoldDB" id="A0A1H3ZY22"/>
<evidence type="ECO:0000313" key="4">
    <source>
        <dbReference type="Proteomes" id="UP000199002"/>
    </source>
</evidence>
<proteinExistence type="predicted"/>
<feature type="transmembrane region" description="Helical" evidence="1">
    <location>
        <begin position="189"/>
        <end position="206"/>
    </location>
</feature>
<keyword evidence="4" id="KW-1185">Reference proteome</keyword>
<evidence type="ECO:0000256" key="1">
    <source>
        <dbReference type="SAM" id="Phobius"/>
    </source>
</evidence>
<reference evidence="4" key="1">
    <citation type="submission" date="2016-10" db="EMBL/GenBank/DDBJ databases">
        <authorList>
            <person name="Varghese N."/>
            <person name="Submissions S."/>
        </authorList>
    </citation>
    <scope>NUCLEOTIDE SEQUENCE [LARGE SCALE GENOMIC DNA]</scope>
    <source>
        <strain evidence="4">DSM 25157</strain>
    </source>
</reference>
<dbReference type="RefSeq" id="WP_092697892.1">
    <property type="nucleotide sequence ID" value="NZ_CAXIQL010000079.1"/>
</dbReference>
<feature type="transmembrane region" description="Helical" evidence="1">
    <location>
        <begin position="359"/>
        <end position="377"/>
    </location>
</feature>
<feature type="transmembrane region" description="Helical" evidence="1">
    <location>
        <begin position="12"/>
        <end position="31"/>
    </location>
</feature>
<evidence type="ECO:0000259" key="2">
    <source>
        <dbReference type="Pfam" id="PF04892"/>
    </source>
</evidence>